<feature type="compositionally biased region" description="Basic residues" evidence="7">
    <location>
        <begin position="711"/>
        <end position="726"/>
    </location>
</feature>
<keyword evidence="6" id="KW-0326">Glycosidase</keyword>
<evidence type="ECO:0000256" key="8">
    <source>
        <dbReference type="SAM" id="Phobius"/>
    </source>
</evidence>
<dbReference type="PANTHER" id="PTHR11742:SF6">
    <property type="entry name" value="MANNOSYL-OLIGOSACCHARIDE ALPHA-1,2-MANNOSIDASE IA-RELATED"/>
    <property type="match status" value="1"/>
</dbReference>
<dbReference type="SUPFAM" id="SSF48225">
    <property type="entry name" value="Seven-hairpin glycosidases"/>
    <property type="match status" value="1"/>
</dbReference>
<dbReference type="InterPro" id="IPR001382">
    <property type="entry name" value="Glyco_hydro_47"/>
</dbReference>
<evidence type="ECO:0000256" key="6">
    <source>
        <dbReference type="RuleBase" id="RU361193"/>
    </source>
</evidence>
<dbReference type="Gene3D" id="1.50.10.10">
    <property type="match status" value="1"/>
</dbReference>
<protein>
    <recommendedName>
        <fullName evidence="6">alpha-1,2-Mannosidase</fullName>
        <ecNumber evidence="6">3.2.1.-</ecNumber>
    </recommendedName>
</protein>
<evidence type="ECO:0000256" key="1">
    <source>
        <dbReference type="ARBA" id="ARBA00001913"/>
    </source>
</evidence>
<keyword evidence="4 6" id="KW-0378">Hydrolase</keyword>
<comment type="cofactor">
    <cofactor evidence="1">
        <name>Ca(2+)</name>
        <dbReference type="ChEBI" id="CHEBI:29108"/>
    </cofactor>
</comment>
<dbReference type="Pfam" id="PF01532">
    <property type="entry name" value="Glyco_hydro_47"/>
    <property type="match status" value="1"/>
</dbReference>
<dbReference type="EC" id="3.2.1.-" evidence="6"/>
<keyword evidence="5" id="KW-1015">Disulfide bond</keyword>
<evidence type="ECO:0000313" key="10">
    <source>
        <dbReference type="Proteomes" id="UP001470230"/>
    </source>
</evidence>
<reference evidence="9 10" key="1">
    <citation type="submission" date="2024-04" db="EMBL/GenBank/DDBJ databases">
        <title>Tritrichomonas musculus Genome.</title>
        <authorList>
            <person name="Alves-Ferreira E."/>
            <person name="Grigg M."/>
            <person name="Lorenzi H."/>
            <person name="Galac M."/>
        </authorList>
    </citation>
    <scope>NUCLEOTIDE SEQUENCE [LARGE SCALE GENOMIC DNA]</scope>
    <source>
        <strain evidence="9 10">EAF2021</strain>
    </source>
</reference>
<evidence type="ECO:0000256" key="4">
    <source>
        <dbReference type="ARBA" id="ARBA00022801"/>
    </source>
</evidence>
<keyword evidence="8" id="KW-0472">Membrane</keyword>
<gene>
    <name evidence="9" type="ORF">M9Y10_042111</name>
</gene>
<evidence type="ECO:0000256" key="7">
    <source>
        <dbReference type="SAM" id="MobiDB-lite"/>
    </source>
</evidence>
<keyword evidence="8" id="KW-0812">Transmembrane</keyword>
<accession>A0ABR2K6C7</accession>
<evidence type="ECO:0000256" key="3">
    <source>
        <dbReference type="ARBA" id="ARBA00007658"/>
    </source>
</evidence>
<evidence type="ECO:0000256" key="2">
    <source>
        <dbReference type="ARBA" id="ARBA00004922"/>
    </source>
</evidence>
<dbReference type="InterPro" id="IPR012341">
    <property type="entry name" value="6hp_glycosidase-like_sf"/>
</dbReference>
<dbReference type="PRINTS" id="PR00747">
    <property type="entry name" value="GLYHDRLASE47"/>
</dbReference>
<evidence type="ECO:0000256" key="5">
    <source>
        <dbReference type="ARBA" id="ARBA00023157"/>
    </source>
</evidence>
<keyword evidence="10" id="KW-1185">Reference proteome</keyword>
<comment type="pathway">
    <text evidence="2">Protein modification; protein glycosylation.</text>
</comment>
<feature type="compositionally biased region" description="Basic and acidic residues" evidence="7">
    <location>
        <begin position="648"/>
        <end position="710"/>
    </location>
</feature>
<dbReference type="EMBL" id="JAPFFF010000007">
    <property type="protein sequence ID" value="KAK8886645.1"/>
    <property type="molecule type" value="Genomic_DNA"/>
</dbReference>
<feature type="region of interest" description="Disordered" evidence="7">
    <location>
        <begin position="68"/>
        <end position="133"/>
    </location>
</feature>
<dbReference type="InterPro" id="IPR050749">
    <property type="entry name" value="Glycosyl_Hydrolase_47"/>
</dbReference>
<name>A0ABR2K6C7_9EUKA</name>
<comment type="similarity">
    <text evidence="3 6">Belongs to the glycosyl hydrolase 47 family.</text>
</comment>
<dbReference type="InterPro" id="IPR036026">
    <property type="entry name" value="Seven-hairpin_glycosidases"/>
</dbReference>
<comment type="caution">
    <text evidence="9">The sequence shown here is derived from an EMBL/GenBank/DDBJ whole genome shotgun (WGS) entry which is preliminary data.</text>
</comment>
<proteinExistence type="inferred from homology"/>
<organism evidence="9 10">
    <name type="scientific">Tritrichomonas musculus</name>
    <dbReference type="NCBI Taxonomy" id="1915356"/>
    <lineage>
        <taxon>Eukaryota</taxon>
        <taxon>Metamonada</taxon>
        <taxon>Parabasalia</taxon>
        <taxon>Tritrichomonadida</taxon>
        <taxon>Tritrichomonadidae</taxon>
        <taxon>Tritrichomonas</taxon>
    </lineage>
</organism>
<sequence>MLATQRTLRYKPPISLFYVAILLISFTFSLTFFEYTNFLNFRENSNQEGQSSFNRILNKFSAKQSSNSTLKSEENIIDDNKAKTNEKNVDEKQDEKDAIKKEDQSTLKESDKEEDSTKSIKQEEDNKESNNSSEIIFKDGRTFEHLYTKNLNSPYYSKEFPKLEADTEKMEAVKEAFLHAWSNYDQYCFGHDTFHPKSMRCSDDSLHGGLTLIDSISTIIVMGLEEPYKKVRDFVDKKFAPKGSWSLFEFNIRYLGGLLSAYSLSHDKTFKKAAVGLGNAINEVMESTGGFFSSKFHLSVRDRDNQEYSAKATKSSSSYILAEAGTYQLEFFKLAEITGDEKFVNSAISVYKRLWKKNSHNGLITSHIGAGTDSYYEYIIKSYLMTGGVVKEMLNRHSLMMKDIKSSLVFKSDNQDIVGIGTKGGKSGPYAEVEHLATFAAGMIALGSVKENENHEEDLKLASDLATTYAKTYAHFKSGIMPEHVGYNVNNEDKDNQIKMVADGYILRPETVESIFYLYRFTGDEKYRNYNWQIFKAINSSCRVDHGFTSISRLDLPPEKVDHKDEMESFFLAETLKYLYLTFTDSTLISPAEWVFNTEAHPLHMWDEDTIKKFSDDIETQLTKALRREKIRNVHRKRKTEKDDQEINDIHDNADDNNRNKEEEDKHKDKEEDNKNIKDDEDRKLKDDDDHKFKDDEDDRKRNDRFSDRTKRSKKTERKRRLKHLGSKLNKNNDEKD</sequence>
<keyword evidence="8" id="KW-1133">Transmembrane helix</keyword>
<feature type="transmembrane region" description="Helical" evidence="8">
    <location>
        <begin position="12"/>
        <end position="33"/>
    </location>
</feature>
<feature type="region of interest" description="Disordered" evidence="7">
    <location>
        <begin position="634"/>
        <end position="737"/>
    </location>
</feature>
<dbReference type="PANTHER" id="PTHR11742">
    <property type="entry name" value="MANNOSYL-OLIGOSACCHARIDE ALPHA-1,2-MANNOSIDASE-RELATED"/>
    <property type="match status" value="1"/>
</dbReference>
<feature type="compositionally biased region" description="Basic and acidic residues" evidence="7">
    <location>
        <begin position="71"/>
        <end position="128"/>
    </location>
</feature>
<dbReference type="Proteomes" id="UP001470230">
    <property type="component" value="Unassembled WGS sequence"/>
</dbReference>
<evidence type="ECO:0000313" key="9">
    <source>
        <dbReference type="EMBL" id="KAK8886645.1"/>
    </source>
</evidence>